<proteinExistence type="predicted"/>
<feature type="transmembrane region" description="Helical" evidence="6">
    <location>
        <begin position="71"/>
        <end position="89"/>
    </location>
</feature>
<evidence type="ECO:0000256" key="2">
    <source>
        <dbReference type="ARBA" id="ARBA00022475"/>
    </source>
</evidence>
<evidence type="ECO:0000313" key="8">
    <source>
        <dbReference type="Proteomes" id="UP000095544"/>
    </source>
</evidence>
<keyword evidence="2" id="KW-1003">Cell membrane</keyword>
<feature type="transmembrane region" description="Helical" evidence="6">
    <location>
        <begin position="131"/>
        <end position="150"/>
    </location>
</feature>
<evidence type="ECO:0000256" key="3">
    <source>
        <dbReference type="ARBA" id="ARBA00022692"/>
    </source>
</evidence>
<dbReference type="EMBL" id="CYZU01000040">
    <property type="protein sequence ID" value="CUO87571.1"/>
    <property type="molecule type" value="Genomic_DNA"/>
</dbReference>
<feature type="transmembrane region" description="Helical" evidence="6">
    <location>
        <begin position="271"/>
        <end position="287"/>
    </location>
</feature>
<feature type="transmembrane region" description="Helical" evidence="6">
    <location>
        <begin position="162"/>
        <end position="183"/>
    </location>
</feature>
<dbReference type="InterPro" id="IPR001851">
    <property type="entry name" value="ABC_transp_permease"/>
</dbReference>
<evidence type="ECO:0000256" key="4">
    <source>
        <dbReference type="ARBA" id="ARBA00022989"/>
    </source>
</evidence>
<evidence type="ECO:0000256" key="1">
    <source>
        <dbReference type="ARBA" id="ARBA00004651"/>
    </source>
</evidence>
<evidence type="ECO:0000256" key="6">
    <source>
        <dbReference type="SAM" id="Phobius"/>
    </source>
</evidence>
<reference evidence="7 8" key="1">
    <citation type="submission" date="2015-09" db="EMBL/GenBank/DDBJ databases">
        <authorList>
            <consortium name="Pathogen Informatics"/>
        </authorList>
    </citation>
    <scope>NUCLEOTIDE SEQUENCE [LARGE SCALE GENOMIC DNA]</scope>
    <source>
        <strain evidence="7 8">2789STDY5834876</strain>
    </source>
</reference>
<accession>A0A174IME8</accession>
<dbReference type="Pfam" id="PF02653">
    <property type="entry name" value="BPD_transp_2"/>
    <property type="match status" value="1"/>
</dbReference>
<keyword evidence="5 6" id="KW-0472">Membrane</keyword>
<dbReference type="AlphaFoldDB" id="A0A174IME8"/>
<dbReference type="RefSeq" id="WP_055154534.1">
    <property type="nucleotide sequence ID" value="NZ_CYZU01000040.1"/>
</dbReference>
<dbReference type="CDD" id="cd06579">
    <property type="entry name" value="TM_PBP1_transp_AraH_like"/>
    <property type="match status" value="1"/>
</dbReference>
<dbReference type="GO" id="GO:0022857">
    <property type="term" value="F:transmembrane transporter activity"/>
    <property type="evidence" value="ECO:0007669"/>
    <property type="project" value="InterPro"/>
</dbReference>
<comment type="subcellular location">
    <subcellularLocation>
        <location evidence="1">Cell membrane</location>
        <topology evidence="1">Multi-pass membrane protein</topology>
    </subcellularLocation>
</comment>
<feature type="transmembrane region" description="Helical" evidence="6">
    <location>
        <begin position="95"/>
        <end position="119"/>
    </location>
</feature>
<feature type="transmembrane region" description="Helical" evidence="6">
    <location>
        <begin position="46"/>
        <end position="64"/>
    </location>
</feature>
<organism evidence="7 8">
    <name type="scientific">Faecalicatena contorta</name>
    <dbReference type="NCBI Taxonomy" id="39482"/>
    <lineage>
        <taxon>Bacteria</taxon>
        <taxon>Bacillati</taxon>
        <taxon>Bacillota</taxon>
        <taxon>Clostridia</taxon>
        <taxon>Lachnospirales</taxon>
        <taxon>Lachnospiraceae</taxon>
        <taxon>Faecalicatena</taxon>
    </lineage>
</organism>
<dbReference type="GO" id="GO:0005886">
    <property type="term" value="C:plasma membrane"/>
    <property type="evidence" value="ECO:0007669"/>
    <property type="project" value="UniProtKB-SubCell"/>
</dbReference>
<keyword evidence="3 6" id="KW-0812">Transmembrane</keyword>
<evidence type="ECO:0000256" key="5">
    <source>
        <dbReference type="ARBA" id="ARBA00023136"/>
    </source>
</evidence>
<name>A0A174IME8_9FIRM</name>
<gene>
    <name evidence="7" type="primary">rbsC_18</name>
    <name evidence="7" type="ORF">ERS852491_03581</name>
</gene>
<keyword evidence="4 6" id="KW-1133">Transmembrane helix</keyword>
<dbReference type="PANTHER" id="PTHR32196">
    <property type="entry name" value="ABC TRANSPORTER PERMEASE PROTEIN YPHD-RELATED-RELATED"/>
    <property type="match status" value="1"/>
</dbReference>
<dbReference type="OrthoDB" id="9784538at2"/>
<feature type="transmembrane region" description="Helical" evidence="6">
    <location>
        <begin position="213"/>
        <end position="233"/>
    </location>
</feature>
<dbReference type="STRING" id="39482.ERS852491_03581"/>
<evidence type="ECO:0000313" key="7">
    <source>
        <dbReference type="EMBL" id="CUO87571.1"/>
    </source>
</evidence>
<sequence>MKEKMNANKKKIEWNNMGIIIALAVMVIFFSFSTTSFLTPNNLANIARQISIVGICAVGMTCVILTGGIDLSIGSLIGVVVVTCATLMSKGVNPVLVVFIGFAIGIVIGVINATCITCLKIPPIITTLGMMISLRGATYLISGGMPIYGIPEGFKILGQGSIGLVPISMIIMVLVFIFGYIMLGKTVFGRRIYGIGGNEETTRLSGVNVKKEIYKIYTMVGFLGALASLILMSRVNSGQPSAGDGYEMDIITAVVLGGVSVSGGEGKLSKVIVGVVFMGVLANGMMMLNINEYWQRVVKGIVLIVAVAVDIRSREKKAKLKTA</sequence>
<feature type="transmembrane region" description="Helical" evidence="6">
    <location>
        <begin position="12"/>
        <end position="34"/>
    </location>
</feature>
<dbReference type="Proteomes" id="UP000095544">
    <property type="component" value="Unassembled WGS sequence"/>
</dbReference>
<protein>
    <submittedName>
        <fullName evidence="7">Ribose transport system permease protein rbsC</fullName>
    </submittedName>
</protein>